<comment type="caution">
    <text evidence="1">The sequence shown here is derived from an EMBL/GenBank/DDBJ whole genome shotgun (WGS) entry which is preliminary data.</text>
</comment>
<sequence length="142" mass="16516">MEAHPIYFDYDITRQSSGAKPNGRHRHKDRMFLLGYRVKEDCKENSPSLALGTELLACRHRCFLVQNQILTPRPHRTNSGIPLRTKIIWLPVCSKKPPHQLRISSGPNACYPEQHLFPSLVPFRHCPRARLVQQRRERDDGL</sequence>
<protein>
    <submittedName>
        <fullName evidence="1">Uncharacterized protein</fullName>
    </submittedName>
</protein>
<dbReference type="Proteomes" id="UP000287651">
    <property type="component" value="Unassembled WGS sequence"/>
</dbReference>
<dbReference type="AlphaFoldDB" id="A0A426ZSR1"/>
<evidence type="ECO:0000313" key="2">
    <source>
        <dbReference type="Proteomes" id="UP000287651"/>
    </source>
</evidence>
<dbReference type="EMBL" id="AMZH03005244">
    <property type="protein sequence ID" value="RRT66904.1"/>
    <property type="molecule type" value="Genomic_DNA"/>
</dbReference>
<reference evidence="1 2" key="1">
    <citation type="journal article" date="2014" name="Agronomy (Basel)">
        <title>A Draft Genome Sequence for Ensete ventricosum, the Drought-Tolerant Tree Against Hunger.</title>
        <authorList>
            <person name="Harrison J."/>
            <person name="Moore K.A."/>
            <person name="Paszkiewicz K."/>
            <person name="Jones T."/>
            <person name="Grant M."/>
            <person name="Ambacheew D."/>
            <person name="Muzemil S."/>
            <person name="Studholme D.J."/>
        </authorList>
    </citation>
    <scope>NUCLEOTIDE SEQUENCE [LARGE SCALE GENOMIC DNA]</scope>
</reference>
<proteinExistence type="predicted"/>
<organism evidence="1 2">
    <name type="scientific">Ensete ventricosum</name>
    <name type="common">Abyssinian banana</name>
    <name type="synonym">Musa ensete</name>
    <dbReference type="NCBI Taxonomy" id="4639"/>
    <lineage>
        <taxon>Eukaryota</taxon>
        <taxon>Viridiplantae</taxon>
        <taxon>Streptophyta</taxon>
        <taxon>Embryophyta</taxon>
        <taxon>Tracheophyta</taxon>
        <taxon>Spermatophyta</taxon>
        <taxon>Magnoliopsida</taxon>
        <taxon>Liliopsida</taxon>
        <taxon>Zingiberales</taxon>
        <taxon>Musaceae</taxon>
        <taxon>Ensete</taxon>
    </lineage>
</organism>
<evidence type="ECO:0000313" key="1">
    <source>
        <dbReference type="EMBL" id="RRT66904.1"/>
    </source>
</evidence>
<name>A0A426ZSR1_ENSVE</name>
<gene>
    <name evidence="1" type="ORF">B296_00024493</name>
</gene>
<accession>A0A426ZSR1</accession>